<dbReference type="OrthoDB" id="6133115at2759"/>
<feature type="transmembrane region" description="Helical" evidence="8">
    <location>
        <begin position="82"/>
        <end position="106"/>
    </location>
</feature>
<feature type="transmembrane region" description="Helical" evidence="8">
    <location>
        <begin position="118"/>
        <end position="134"/>
    </location>
</feature>
<feature type="transmembrane region" description="Helical" evidence="8">
    <location>
        <begin position="42"/>
        <end position="62"/>
    </location>
</feature>
<comment type="caution">
    <text evidence="10">The sequence shown here is derived from an EMBL/GenBank/DDBJ whole genome shotgun (WGS) entry which is preliminary data.</text>
</comment>
<reference evidence="10" key="1">
    <citation type="submission" date="2023-04" db="EMBL/GenBank/DDBJ databases">
        <title>Ambrosiozyma monospora NBRC 1965.</title>
        <authorList>
            <person name="Ichikawa N."/>
            <person name="Sato H."/>
            <person name="Tonouchi N."/>
        </authorList>
    </citation>
    <scope>NUCLEOTIDE SEQUENCE</scope>
    <source>
        <strain evidence="10">NBRC 1965</strain>
    </source>
</reference>
<dbReference type="SUPFAM" id="SSF103473">
    <property type="entry name" value="MFS general substrate transporter"/>
    <property type="match status" value="1"/>
</dbReference>
<evidence type="ECO:0000256" key="1">
    <source>
        <dbReference type="ARBA" id="ARBA00004141"/>
    </source>
</evidence>
<keyword evidence="5 8" id="KW-1133">Transmembrane helix</keyword>
<feature type="transmembrane region" description="Helical" evidence="8">
    <location>
        <begin position="366"/>
        <end position="384"/>
    </location>
</feature>
<evidence type="ECO:0000256" key="5">
    <source>
        <dbReference type="ARBA" id="ARBA00022989"/>
    </source>
</evidence>
<evidence type="ECO:0000313" key="10">
    <source>
        <dbReference type="EMBL" id="GMG23813.1"/>
    </source>
</evidence>
<comment type="subcellular location">
    <subcellularLocation>
        <location evidence="1">Membrane</location>
        <topology evidence="1">Multi-pass membrane protein</topology>
    </subcellularLocation>
</comment>
<feature type="transmembrane region" description="Helical" evidence="8">
    <location>
        <begin position="140"/>
        <end position="163"/>
    </location>
</feature>
<dbReference type="Proteomes" id="UP001165063">
    <property type="component" value="Unassembled WGS sequence"/>
</dbReference>
<evidence type="ECO:0000259" key="9">
    <source>
        <dbReference type="PROSITE" id="PS50850"/>
    </source>
</evidence>
<evidence type="ECO:0000256" key="8">
    <source>
        <dbReference type="SAM" id="Phobius"/>
    </source>
</evidence>
<dbReference type="PRINTS" id="PR00171">
    <property type="entry name" value="SUGRTRNSPORT"/>
</dbReference>
<feature type="transmembrane region" description="Helical" evidence="8">
    <location>
        <begin position="208"/>
        <end position="228"/>
    </location>
</feature>
<dbReference type="InterPro" id="IPR005828">
    <property type="entry name" value="MFS_sugar_transport-like"/>
</dbReference>
<feature type="transmembrane region" description="Helical" evidence="8">
    <location>
        <begin position="175"/>
        <end position="196"/>
    </location>
</feature>
<dbReference type="InterPro" id="IPR003663">
    <property type="entry name" value="Sugar/inositol_transpt"/>
</dbReference>
<feature type="transmembrane region" description="Helical" evidence="8">
    <location>
        <begin position="299"/>
        <end position="321"/>
    </location>
</feature>
<evidence type="ECO:0000256" key="4">
    <source>
        <dbReference type="ARBA" id="ARBA00022692"/>
    </source>
</evidence>
<dbReference type="Pfam" id="PF00083">
    <property type="entry name" value="Sugar_tr"/>
    <property type="match status" value="1"/>
</dbReference>
<dbReference type="PANTHER" id="PTHR48022">
    <property type="entry name" value="PLASTIDIC GLUCOSE TRANSPORTER 4"/>
    <property type="match status" value="1"/>
</dbReference>
<dbReference type="AlphaFoldDB" id="A0A9W6YW80"/>
<dbReference type="GO" id="GO:0005351">
    <property type="term" value="F:carbohydrate:proton symporter activity"/>
    <property type="evidence" value="ECO:0007669"/>
    <property type="project" value="TreeGrafter"/>
</dbReference>
<name>A0A9W6YW80_AMBMO</name>
<keyword evidence="11" id="KW-1185">Reference proteome</keyword>
<keyword evidence="6 8" id="KW-0472">Membrane</keyword>
<dbReference type="NCBIfam" id="TIGR00879">
    <property type="entry name" value="SP"/>
    <property type="match status" value="1"/>
</dbReference>
<feature type="domain" description="Major facilitator superfamily (MFS) profile" evidence="9">
    <location>
        <begin position="49"/>
        <end position="493"/>
    </location>
</feature>
<evidence type="ECO:0000256" key="2">
    <source>
        <dbReference type="ARBA" id="ARBA00010992"/>
    </source>
</evidence>
<protein>
    <submittedName>
        <fullName evidence="10">Unnamed protein product</fullName>
    </submittedName>
</protein>
<feature type="transmembrane region" description="Helical" evidence="8">
    <location>
        <begin position="470"/>
        <end position="489"/>
    </location>
</feature>
<evidence type="ECO:0000256" key="3">
    <source>
        <dbReference type="ARBA" id="ARBA00022448"/>
    </source>
</evidence>
<keyword evidence="4 8" id="KW-0812">Transmembrane</keyword>
<dbReference type="Gene3D" id="1.20.1250.20">
    <property type="entry name" value="MFS general substrate transporter like domains"/>
    <property type="match status" value="1"/>
</dbReference>
<keyword evidence="3 7" id="KW-0813">Transport</keyword>
<evidence type="ECO:0000256" key="6">
    <source>
        <dbReference type="ARBA" id="ARBA00023136"/>
    </source>
</evidence>
<gene>
    <name evidence="10" type="ORF">Amon01_000284600</name>
</gene>
<feature type="transmembrane region" description="Helical" evidence="8">
    <location>
        <begin position="341"/>
        <end position="359"/>
    </location>
</feature>
<dbReference type="PANTHER" id="PTHR48022:SF24">
    <property type="entry name" value="HEXOSE TRANSPORTER PROTEIN (AFU_ORTHOLOGUE AFUA_8G04480)"/>
    <property type="match status" value="1"/>
</dbReference>
<accession>A0A9W6YW80</accession>
<dbReference type="InterPro" id="IPR036259">
    <property type="entry name" value="MFS_trans_sf"/>
</dbReference>
<organism evidence="10 11">
    <name type="scientific">Ambrosiozyma monospora</name>
    <name type="common">Yeast</name>
    <name type="synonym">Endomycopsis monosporus</name>
    <dbReference type="NCBI Taxonomy" id="43982"/>
    <lineage>
        <taxon>Eukaryota</taxon>
        <taxon>Fungi</taxon>
        <taxon>Dikarya</taxon>
        <taxon>Ascomycota</taxon>
        <taxon>Saccharomycotina</taxon>
        <taxon>Pichiomycetes</taxon>
        <taxon>Pichiales</taxon>
        <taxon>Pichiaceae</taxon>
        <taxon>Ambrosiozyma</taxon>
    </lineage>
</organism>
<proteinExistence type="inferred from homology"/>
<sequence length="538" mass="60442">MKFFNKKGDATASSEQKVSKGEEEINALLPDYGKYSFLKKSFLIKLNLLMFVVSLSSTNNGYDGSLLNGLQAMPKYNKYLGNPTGAVMGAINNGVVFGSLLSFPFVSKICDYFGRRNTIIIGDMILIIGVILQSCSQNYAMFLVSRLVIGFGTNVSVVPSPTLMSELTYPSHRQVVTAVYNTCWYLGAIIGAWVTFGTRNVSGEWCWRIPSICMAFWPVVQLAFILFVPESPRWLVSKGRSEEARSILMKYHADNNEEVGGALVDFEMAEISAAIQAEQMADNFSYTDFLKTPGNRKRLYYVVFIGFAMQMSGNGLVSYYLSKVLDSIGITSTDEKLVVNGGLNIYNYFISLFFAFIVGSFKRRTMFITSFSAMLVCYVIWTVLSCINQKRNFEEKSLGQGVLAMIFFYYASYNFGFNGLPYVYLTEILPFTLRAKGINIQQCVQQICSVYNGFVNSVAMDNMYPSSWRYYIVWVCVNAVELVLCYFTFVETSGRTLEEVAEVFGEKPVEIADIRDKKFSIETHEHSPSSESLSQSPV</sequence>
<dbReference type="GO" id="GO:0016020">
    <property type="term" value="C:membrane"/>
    <property type="evidence" value="ECO:0007669"/>
    <property type="project" value="UniProtKB-SubCell"/>
</dbReference>
<dbReference type="InterPro" id="IPR020846">
    <property type="entry name" value="MFS_dom"/>
</dbReference>
<dbReference type="FunFam" id="1.20.1250.20:FF:000117">
    <property type="entry name" value="MFS hexose transporter"/>
    <property type="match status" value="1"/>
</dbReference>
<dbReference type="PROSITE" id="PS50850">
    <property type="entry name" value="MFS"/>
    <property type="match status" value="1"/>
</dbReference>
<evidence type="ECO:0000256" key="7">
    <source>
        <dbReference type="RuleBase" id="RU003346"/>
    </source>
</evidence>
<dbReference type="InterPro" id="IPR050360">
    <property type="entry name" value="MFS_Sugar_Transporters"/>
</dbReference>
<evidence type="ECO:0000313" key="11">
    <source>
        <dbReference type="Proteomes" id="UP001165063"/>
    </source>
</evidence>
<feature type="transmembrane region" description="Helical" evidence="8">
    <location>
        <begin position="404"/>
        <end position="425"/>
    </location>
</feature>
<dbReference type="EMBL" id="BSXU01001102">
    <property type="protein sequence ID" value="GMG23813.1"/>
    <property type="molecule type" value="Genomic_DNA"/>
</dbReference>
<comment type="similarity">
    <text evidence="2 7">Belongs to the major facilitator superfamily. Sugar transporter (TC 2.A.1.1) family.</text>
</comment>